<keyword evidence="3" id="KW-1185">Reference proteome</keyword>
<comment type="caution">
    <text evidence="2">The sequence shown here is derived from an EMBL/GenBank/DDBJ whole genome shotgun (WGS) entry which is preliminary data.</text>
</comment>
<reference evidence="2 3" key="1">
    <citation type="journal article" date="2018" name="Evol. Lett.">
        <title>Horizontal gene cluster transfer increased hallucinogenic mushroom diversity.</title>
        <authorList>
            <person name="Reynolds H.T."/>
            <person name="Vijayakumar V."/>
            <person name="Gluck-Thaler E."/>
            <person name="Korotkin H.B."/>
            <person name="Matheny P.B."/>
            <person name="Slot J.C."/>
        </authorList>
    </citation>
    <scope>NUCLEOTIDE SEQUENCE [LARGE SCALE GENOMIC DNA]</scope>
    <source>
        <strain evidence="2 3">2631</strain>
    </source>
</reference>
<accession>A0A409WGJ9</accession>
<keyword evidence="1" id="KW-0812">Transmembrane</keyword>
<feature type="transmembrane region" description="Helical" evidence="1">
    <location>
        <begin position="12"/>
        <end position="37"/>
    </location>
</feature>
<dbReference type="OrthoDB" id="3064283at2759"/>
<proteinExistence type="predicted"/>
<dbReference type="EMBL" id="NHYD01003435">
    <property type="protein sequence ID" value="PPQ77627.1"/>
    <property type="molecule type" value="Genomic_DNA"/>
</dbReference>
<sequence>MSSRSSIQPNTLHFMEMFAFTFPEILLMIMLCCIVYPAGLPNFVSFVLFFCFTSEHWLPTIERDSAANIRIASTPRSNGDHHHTHIEIGGSQHSDDWKTDLDRSCGQGLRTQSVIYNLKAFKVDFLWHCRSRTALDSLREVVDMLSPPHSAGGIAASRTPGLELNVEVVKSSSVLDIDDAVDQPSVDLYRLSNLQKFIWKGSYPHFLFARPQYRTFWDMMFDRTTEVKFPRLAELCLVDCDLKPGDLVEILKRCPALTVCEVQQLGYKFKPDSTILSPESDHDETDEFVQYGADTSDIVPHRTLKHLKISSALDIRDFFSTVHMLNLQSLSLHISRWTPLPCSIQDYIPLLQIEWAPLTYFELTAPLNYYSLYFLKAFFDHRPSLRSRTHILVDDRTL</sequence>
<gene>
    <name evidence="2" type="ORF">CVT25_011238</name>
</gene>
<dbReference type="InParanoid" id="A0A409WGJ9"/>
<keyword evidence="1" id="KW-0472">Membrane</keyword>
<dbReference type="AlphaFoldDB" id="A0A409WGJ9"/>
<protein>
    <submittedName>
        <fullName evidence="2">Uncharacterized protein</fullName>
    </submittedName>
</protein>
<organism evidence="2 3">
    <name type="scientific">Psilocybe cyanescens</name>
    <dbReference type="NCBI Taxonomy" id="93625"/>
    <lineage>
        <taxon>Eukaryota</taxon>
        <taxon>Fungi</taxon>
        <taxon>Dikarya</taxon>
        <taxon>Basidiomycota</taxon>
        <taxon>Agaricomycotina</taxon>
        <taxon>Agaricomycetes</taxon>
        <taxon>Agaricomycetidae</taxon>
        <taxon>Agaricales</taxon>
        <taxon>Agaricineae</taxon>
        <taxon>Strophariaceae</taxon>
        <taxon>Psilocybe</taxon>
    </lineage>
</organism>
<evidence type="ECO:0000256" key="1">
    <source>
        <dbReference type="SAM" id="Phobius"/>
    </source>
</evidence>
<evidence type="ECO:0000313" key="3">
    <source>
        <dbReference type="Proteomes" id="UP000283269"/>
    </source>
</evidence>
<name>A0A409WGJ9_PSICY</name>
<keyword evidence="1" id="KW-1133">Transmembrane helix</keyword>
<dbReference type="Proteomes" id="UP000283269">
    <property type="component" value="Unassembled WGS sequence"/>
</dbReference>
<evidence type="ECO:0000313" key="2">
    <source>
        <dbReference type="EMBL" id="PPQ77627.1"/>
    </source>
</evidence>